<sequence>MTNREIAVDRGWRLYSPAVTQRHHLDSSSSSAASLKGCCCCLFLFLIFLSLFAVAAALVIVLAVRPKKPDFDLQRAEVNYLLISPAETAATSPAAASAAYLSLNVTLLFTAANPNKVAIKYTAAAIYALYRGLPIAIAAVPEFEQPARRTRLVKTTVSVSRFNVVQADAGELVREASVSDRVEIRVAGDVGARIRFIGLTSPRVQVAVDCVIVMSPRRQLQTYQQCGIGG</sequence>
<evidence type="ECO:0000256" key="1">
    <source>
        <dbReference type="ARBA" id="ARBA00004167"/>
    </source>
</evidence>
<feature type="domain" description="Late embryogenesis abundant protein LEA-2 subgroup" evidence="6">
    <location>
        <begin position="110"/>
        <end position="210"/>
    </location>
</feature>
<keyword evidence="4 5" id="KW-0472">Membrane</keyword>
<dbReference type="InterPro" id="IPR044839">
    <property type="entry name" value="NDR1-like"/>
</dbReference>
<dbReference type="GO" id="GO:0098542">
    <property type="term" value="P:defense response to other organism"/>
    <property type="evidence" value="ECO:0007669"/>
    <property type="project" value="InterPro"/>
</dbReference>
<evidence type="ECO:0000256" key="2">
    <source>
        <dbReference type="ARBA" id="ARBA00022692"/>
    </source>
</evidence>
<dbReference type="PANTHER" id="PTHR31234:SF8">
    <property type="entry name" value="EXPRESSED PROTEIN"/>
    <property type="match status" value="1"/>
</dbReference>
<dbReference type="PANTHER" id="PTHR31234">
    <property type="entry name" value="LATE EMBRYOGENESIS ABUNDANT (LEA) HYDROXYPROLINE-RICH GLYCOPROTEIN FAMILY"/>
    <property type="match status" value="1"/>
</dbReference>
<dbReference type="AlphaFoldDB" id="A0A2I0AD66"/>
<dbReference type="EMBL" id="KZ451993">
    <property type="protein sequence ID" value="PKA53502.1"/>
    <property type="molecule type" value="Genomic_DNA"/>
</dbReference>
<evidence type="ECO:0000259" key="6">
    <source>
        <dbReference type="Pfam" id="PF03168"/>
    </source>
</evidence>
<reference evidence="7 8" key="1">
    <citation type="journal article" date="2017" name="Nature">
        <title>The Apostasia genome and the evolution of orchids.</title>
        <authorList>
            <person name="Zhang G.Q."/>
            <person name="Liu K.W."/>
            <person name="Li Z."/>
            <person name="Lohaus R."/>
            <person name="Hsiao Y.Y."/>
            <person name="Niu S.C."/>
            <person name="Wang J.Y."/>
            <person name="Lin Y.C."/>
            <person name="Xu Q."/>
            <person name="Chen L.J."/>
            <person name="Yoshida K."/>
            <person name="Fujiwara S."/>
            <person name="Wang Z.W."/>
            <person name="Zhang Y.Q."/>
            <person name="Mitsuda N."/>
            <person name="Wang M."/>
            <person name="Liu G.H."/>
            <person name="Pecoraro L."/>
            <person name="Huang H.X."/>
            <person name="Xiao X.J."/>
            <person name="Lin M."/>
            <person name="Wu X.Y."/>
            <person name="Wu W.L."/>
            <person name="Chen Y.Y."/>
            <person name="Chang S.B."/>
            <person name="Sakamoto S."/>
            <person name="Ohme-Takagi M."/>
            <person name="Yagi M."/>
            <person name="Zeng S.J."/>
            <person name="Shen C.Y."/>
            <person name="Yeh C.M."/>
            <person name="Luo Y.B."/>
            <person name="Tsai W.C."/>
            <person name="Van de Peer Y."/>
            <person name="Liu Z.J."/>
        </authorList>
    </citation>
    <scope>NUCLEOTIDE SEQUENCE [LARGE SCALE GENOMIC DNA]</scope>
    <source>
        <strain evidence="8">cv. Shenzhen</strain>
        <tissue evidence="7">Stem</tissue>
    </source>
</reference>
<name>A0A2I0AD66_9ASPA</name>
<organism evidence="7 8">
    <name type="scientific">Apostasia shenzhenica</name>
    <dbReference type="NCBI Taxonomy" id="1088818"/>
    <lineage>
        <taxon>Eukaryota</taxon>
        <taxon>Viridiplantae</taxon>
        <taxon>Streptophyta</taxon>
        <taxon>Embryophyta</taxon>
        <taxon>Tracheophyta</taxon>
        <taxon>Spermatophyta</taxon>
        <taxon>Magnoliopsida</taxon>
        <taxon>Liliopsida</taxon>
        <taxon>Asparagales</taxon>
        <taxon>Orchidaceae</taxon>
        <taxon>Apostasioideae</taxon>
        <taxon>Apostasia</taxon>
    </lineage>
</organism>
<dbReference type="Pfam" id="PF03168">
    <property type="entry name" value="LEA_2"/>
    <property type="match status" value="1"/>
</dbReference>
<evidence type="ECO:0000256" key="4">
    <source>
        <dbReference type="ARBA" id="ARBA00023136"/>
    </source>
</evidence>
<dbReference type="InterPro" id="IPR004864">
    <property type="entry name" value="LEA_2"/>
</dbReference>
<protein>
    <recommendedName>
        <fullName evidence="6">Late embryogenesis abundant protein LEA-2 subgroup domain-containing protein</fullName>
    </recommendedName>
</protein>
<comment type="subcellular location">
    <subcellularLocation>
        <location evidence="1">Membrane</location>
        <topology evidence="1">Single-pass membrane protein</topology>
    </subcellularLocation>
</comment>
<evidence type="ECO:0000256" key="3">
    <source>
        <dbReference type="ARBA" id="ARBA00022989"/>
    </source>
</evidence>
<dbReference type="OrthoDB" id="2016264at2759"/>
<keyword evidence="8" id="KW-1185">Reference proteome</keyword>
<proteinExistence type="predicted"/>
<evidence type="ECO:0000313" key="7">
    <source>
        <dbReference type="EMBL" id="PKA53502.1"/>
    </source>
</evidence>
<evidence type="ECO:0000313" key="8">
    <source>
        <dbReference type="Proteomes" id="UP000236161"/>
    </source>
</evidence>
<evidence type="ECO:0000256" key="5">
    <source>
        <dbReference type="SAM" id="Phobius"/>
    </source>
</evidence>
<dbReference type="STRING" id="1088818.A0A2I0AD66"/>
<dbReference type="GO" id="GO:0005886">
    <property type="term" value="C:plasma membrane"/>
    <property type="evidence" value="ECO:0007669"/>
    <property type="project" value="TreeGrafter"/>
</dbReference>
<dbReference type="Proteomes" id="UP000236161">
    <property type="component" value="Unassembled WGS sequence"/>
</dbReference>
<keyword evidence="2 5" id="KW-0812">Transmembrane</keyword>
<keyword evidence="3 5" id="KW-1133">Transmembrane helix</keyword>
<gene>
    <name evidence="7" type="ORF">AXF42_Ash008998</name>
</gene>
<accession>A0A2I0AD66</accession>
<feature type="transmembrane region" description="Helical" evidence="5">
    <location>
        <begin position="42"/>
        <end position="64"/>
    </location>
</feature>